<keyword evidence="5 7" id="KW-0645">Protease</keyword>
<dbReference type="InterPro" id="IPR000223">
    <property type="entry name" value="Pept_S26A_signal_pept_1"/>
</dbReference>
<keyword evidence="11" id="KW-1185">Reference proteome</keyword>
<dbReference type="EMBL" id="BAAAQG010000009">
    <property type="protein sequence ID" value="GAA1710330.1"/>
    <property type="molecule type" value="Genomic_DNA"/>
</dbReference>
<evidence type="ECO:0000256" key="8">
    <source>
        <dbReference type="RuleBase" id="RU362042"/>
    </source>
</evidence>
<organism evidence="10 11">
    <name type="scientific">Dietzia cercidiphylli</name>
    <dbReference type="NCBI Taxonomy" id="498199"/>
    <lineage>
        <taxon>Bacteria</taxon>
        <taxon>Bacillati</taxon>
        <taxon>Actinomycetota</taxon>
        <taxon>Actinomycetes</taxon>
        <taxon>Mycobacteriales</taxon>
        <taxon>Dietziaceae</taxon>
        <taxon>Dietzia</taxon>
    </lineage>
</organism>
<dbReference type="EC" id="3.4.21.89" evidence="4 7"/>
<comment type="subcellular location">
    <subcellularLocation>
        <location evidence="2">Cell membrane</location>
        <topology evidence="2">Single-pass type II membrane protein</topology>
    </subcellularLocation>
    <subcellularLocation>
        <location evidence="8">Membrane</location>
        <topology evidence="8">Single-pass type II membrane protein</topology>
    </subcellularLocation>
</comment>
<comment type="similarity">
    <text evidence="3 8">Belongs to the peptidase S26 family.</text>
</comment>
<keyword evidence="6 7" id="KW-0378">Hydrolase</keyword>
<proteinExistence type="inferred from homology"/>
<evidence type="ECO:0000256" key="3">
    <source>
        <dbReference type="ARBA" id="ARBA00009370"/>
    </source>
</evidence>
<dbReference type="PRINTS" id="PR00727">
    <property type="entry name" value="LEADERPTASE"/>
</dbReference>
<name>A0ABP4UR47_9ACTN</name>
<dbReference type="InterPro" id="IPR019533">
    <property type="entry name" value="Peptidase_S26"/>
</dbReference>
<evidence type="ECO:0000256" key="4">
    <source>
        <dbReference type="ARBA" id="ARBA00013208"/>
    </source>
</evidence>
<dbReference type="PROSITE" id="PS00501">
    <property type="entry name" value="SPASE_I_1"/>
    <property type="match status" value="1"/>
</dbReference>
<evidence type="ECO:0000259" key="9">
    <source>
        <dbReference type="Pfam" id="PF10502"/>
    </source>
</evidence>
<accession>A0ABP4UR47</accession>
<sequence>MWWLTRVRSDSMEPTLRAGRLVLTRSLRRSTPIRRGDLVVVDHAEVVGRVLKRVVGLPGERIEIDGGAVRVDGVPLEELYASSSYYRGDFHVPAGHYLLLGDNRDSSSDGRTWRQPYVERSAITGRLSGRCLTA</sequence>
<comment type="catalytic activity">
    <reaction evidence="1 7">
        <text>Cleavage of hydrophobic, N-terminal signal or leader sequences from secreted and periplasmic proteins.</text>
        <dbReference type="EC" id="3.4.21.89"/>
    </reaction>
</comment>
<evidence type="ECO:0000256" key="6">
    <source>
        <dbReference type="ARBA" id="ARBA00022801"/>
    </source>
</evidence>
<dbReference type="InterPro" id="IPR019757">
    <property type="entry name" value="Pept_S26A_signal_pept_1_Lys-AS"/>
</dbReference>
<evidence type="ECO:0000313" key="11">
    <source>
        <dbReference type="Proteomes" id="UP001500383"/>
    </source>
</evidence>
<dbReference type="Gene3D" id="2.10.109.10">
    <property type="entry name" value="Umud Fragment, subunit A"/>
    <property type="match status" value="1"/>
</dbReference>
<evidence type="ECO:0000256" key="2">
    <source>
        <dbReference type="ARBA" id="ARBA00004401"/>
    </source>
</evidence>
<dbReference type="CDD" id="cd06530">
    <property type="entry name" value="S26_SPase_I"/>
    <property type="match status" value="1"/>
</dbReference>
<dbReference type="SUPFAM" id="SSF51306">
    <property type="entry name" value="LexA/Signal peptidase"/>
    <property type="match status" value="1"/>
</dbReference>
<dbReference type="NCBIfam" id="TIGR02227">
    <property type="entry name" value="sigpep_I_bact"/>
    <property type="match status" value="1"/>
</dbReference>
<reference evidence="11" key="1">
    <citation type="journal article" date="2019" name="Int. J. Syst. Evol. Microbiol.">
        <title>The Global Catalogue of Microorganisms (GCM) 10K type strain sequencing project: providing services to taxonomists for standard genome sequencing and annotation.</title>
        <authorList>
            <consortium name="The Broad Institute Genomics Platform"/>
            <consortium name="The Broad Institute Genome Sequencing Center for Infectious Disease"/>
            <person name="Wu L."/>
            <person name="Ma J."/>
        </authorList>
    </citation>
    <scope>NUCLEOTIDE SEQUENCE [LARGE SCALE GENOMIC DNA]</scope>
    <source>
        <strain evidence="11">JCM 16002</strain>
    </source>
</reference>
<protein>
    <recommendedName>
        <fullName evidence="4 7">Signal peptidase I</fullName>
        <ecNumber evidence="4 7">3.4.21.89</ecNumber>
    </recommendedName>
</protein>
<evidence type="ECO:0000313" key="10">
    <source>
        <dbReference type="EMBL" id="GAA1710330.1"/>
    </source>
</evidence>
<dbReference type="Pfam" id="PF10502">
    <property type="entry name" value="Peptidase_S26"/>
    <property type="match status" value="1"/>
</dbReference>
<feature type="domain" description="Peptidase S26" evidence="9">
    <location>
        <begin position="6"/>
        <end position="128"/>
    </location>
</feature>
<gene>
    <name evidence="10" type="ORF">GCM10009831_19930</name>
</gene>
<comment type="caution">
    <text evidence="10">The sequence shown here is derived from an EMBL/GenBank/DDBJ whole genome shotgun (WGS) entry which is preliminary data.</text>
</comment>
<dbReference type="Proteomes" id="UP001500383">
    <property type="component" value="Unassembled WGS sequence"/>
</dbReference>
<dbReference type="PANTHER" id="PTHR43390:SF1">
    <property type="entry name" value="CHLOROPLAST PROCESSING PEPTIDASE"/>
    <property type="match status" value="1"/>
</dbReference>
<dbReference type="PANTHER" id="PTHR43390">
    <property type="entry name" value="SIGNAL PEPTIDASE I"/>
    <property type="match status" value="1"/>
</dbReference>
<evidence type="ECO:0000256" key="1">
    <source>
        <dbReference type="ARBA" id="ARBA00000677"/>
    </source>
</evidence>
<dbReference type="InterPro" id="IPR036286">
    <property type="entry name" value="LexA/Signal_pep-like_sf"/>
</dbReference>
<evidence type="ECO:0000256" key="5">
    <source>
        <dbReference type="ARBA" id="ARBA00022670"/>
    </source>
</evidence>
<dbReference type="InterPro" id="IPR019756">
    <property type="entry name" value="Pept_S26A_signal_pept_1_Ser-AS"/>
</dbReference>
<evidence type="ECO:0000256" key="7">
    <source>
        <dbReference type="RuleBase" id="RU003993"/>
    </source>
</evidence>
<dbReference type="RefSeq" id="WP_277817570.1">
    <property type="nucleotide sequence ID" value="NZ_BAAAQG010000009.1"/>
</dbReference>
<dbReference type="PROSITE" id="PS00760">
    <property type="entry name" value="SPASE_I_2"/>
    <property type="match status" value="1"/>
</dbReference>